<organism evidence="2 3">
    <name type="scientific">Lepraria neglecta</name>
    <dbReference type="NCBI Taxonomy" id="209136"/>
    <lineage>
        <taxon>Eukaryota</taxon>
        <taxon>Fungi</taxon>
        <taxon>Dikarya</taxon>
        <taxon>Ascomycota</taxon>
        <taxon>Pezizomycotina</taxon>
        <taxon>Lecanoromycetes</taxon>
        <taxon>OSLEUM clade</taxon>
        <taxon>Lecanoromycetidae</taxon>
        <taxon>Lecanorales</taxon>
        <taxon>Lecanorineae</taxon>
        <taxon>Stereocaulaceae</taxon>
        <taxon>Lepraria</taxon>
    </lineage>
</organism>
<dbReference type="Pfam" id="PF12697">
    <property type="entry name" value="Abhydrolase_6"/>
    <property type="match status" value="1"/>
</dbReference>
<feature type="domain" description="AB hydrolase-1" evidence="1">
    <location>
        <begin position="54"/>
        <end position="354"/>
    </location>
</feature>
<sequence>MSEHLWNVTEHIIPASHIRGYSRGVRNDQTDHVRLSVKQYVPKGREPKHGDPTLIIAHGIGSGKEDYEPLLDDMLIQGIPIRSAWGIDAAHLGQSYLLNEHIIGDEPHWLDPARDIIQMINHFQREMPPPIYGIGQSWGCVNMLMVSHFHSRLLTGMVLMEAPFENAPWDQVPSMYHRMALSAGRRDSWPSREAARKSMLKGPYYSTFDPRAFDRVIKYNLRDMPTPKYPERIILTAPKAQEVYSLGRLDPPLPGYDAAPDYKTRPDYTVIVPGIYRGENKKIRQVLPNIRVAVLYLFGTRSHSIGASKWPNQIRLTGTGDEGGGGFASGQVKSAYVEGAGHALPMEMPGKVAEMIALWLGPQLEKWKVEEKRVRRGPGFGCTAALSPGWVARMSAPRGFMAKL</sequence>
<gene>
    <name evidence="2" type="ORF">OEA41_010548</name>
</gene>
<evidence type="ECO:0000313" key="2">
    <source>
        <dbReference type="EMBL" id="KAK3167421.1"/>
    </source>
</evidence>
<dbReference type="AlphaFoldDB" id="A0AAD9YY22"/>
<proteinExistence type="predicted"/>
<dbReference type="SUPFAM" id="SSF53474">
    <property type="entry name" value="alpha/beta-Hydrolases"/>
    <property type="match status" value="1"/>
</dbReference>
<reference evidence="2" key="1">
    <citation type="submission" date="2022-11" db="EMBL/GenBank/DDBJ databases">
        <title>Chromosomal genome sequence assembly and mating type (MAT) locus characterization of the leprose asexual lichenized fungus Lepraria neglecta (Nyl.) Erichsen.</title>
        <authorList>
            <person name="Allen J.L."/>
            <person name="Pfeffer B."/>
        </authorList>
    </citation>
    <scope>NUCLEOTIDE SEQUENCE</scope>
    <source>
        <strain evidence="2">Allen 5258</strain>
    </source>
</reference>
<evidence type="ECO:0000259" key="1">
    <source>
        <dbReference type="Pfam" id="PF12697"/>
    </source>
</evidence>
<dbReference type="InterPro" id="IPR000073">
    <property type="entry name" value="AB_hydrolase_1"/>
</dbReference>
<dbReference type="InterPro" id="IPR029058">
    <property type="entry name" value="AB_hydrolase_fold"/>
</dbReference>
<comment type="caution">
    <text evidence="2">The sequence shown here is derived from an EMBL/GenBank/DDBJ whole genome shotgun (WGS) entry which is preliminary data.</text>
</comment>
<name>A0AAD9YY22_9LECA</name>
<dbReference type="EMBL" id="JASNWA010000011">
    <property type="protein sequence ID" value="KAK3167421.1"/>
    <property type="molecule type" value="Genomic_DNA"/>
</dbReference>
<dbReference type="Gene3D" id="3.40.50.1820">
    <property type="entry name" value="alpha/beta hydrolase"/>
    <property type="match status" value="1"/>
</dbReference>
<protein>
    <recommendedName>
        <fullName evidence="1">AB hydrolase-1 domain-containing protein</fullName>
    </recommendedName>
</protein>
<accession>A0AAD9YY22</accession>
<dbReference type="Proteomes" id="UP001276659">
    <property type="component" value="Unassembled WGS sequence"/>
</dbReference>
<keyword evidence="3" id="KW-1185">Reference proteome</keyword>
<evidence type="ECO:0000313" key="3">
    <source>
        <dbReference type="Proteomes" id="UP001276659"/>
    </source>
</evidence>